<feature type="region of interest" description="Disordered" evidence="1">
    <location>
        <begin position="40"/>
        <end position="87"/>
    </location>
</feature>
<dbReference type="OrthoDB" id="5822037at2759"/>
<dbReference type="Proteomes" id="UP000025227">
    <property type="component" value="Unplaced"/>
</dbReference>
<organism evidence="2 3">
    <name type="scientific">Haemonchus contortus</name>
    <name type="common">Barber pole worm</name>
    <dbReference type="NCBI Taxonomy" id="6289"/>
    <lineage>
        <taxon>Eukaryota</taxon>
        <taxon>Metazoa</taxon>
        <taxon>Ecdysozoa</taxon>
        <taxon>Nematoda</taxon>
        <taxon>Chromadorea</taxon>
        <taxon>Rhabditida</taxon>
        <taxon>Rhabditina</taxon>
        <taxon>Rhabditomorpha</taxon>
        <taxon>Strongyloidea</taxon>
        <taxon>Trichostrongylidae</taxon>
        <taxon>Haemonchus</taxon>
    </lineage>
</organism>
<reference evidence="3" key="1">
    <citation type="submission" date="2020-12" db="UniProtKB">
        <authorList>
            <consortium name="WormBaseParasite"/>
        </authorList>
    </citation>
    <scope>IDENTIFICATION</scope>
    <source>
        <strain evidence="3">MHco3</strain>
    </source>
</reference>
<dbReference type="WBParaSite" id="HCON_00063130-00001">
    <property type="protein sequence ID" value="HCON_00063130-00001"/>
    <property type="gene ID" value="HCON_00063130"/>
</dbReference>
<protein>
    <submittedName>
        <fullName evidence="3">Mediator of RNA polymerase II transcription subunit 19</fullName>
    </submittedName>
</protein>
<feature type="compositionally biased region" description="Basic and acidic residues" evidence="1">
    <location>
        <begin position="40"/>
        <end position="55"/>
    </location>
</feature>
<dbReference type="AlphaFoldDB" id="A0A7I4Y7P1"/>
<sequence length="196" mass="21768">MCSSPVSTASTFDANLLQQTFDNAIEETCRSFGLFSPFQDRERRDDLGKSGKDGARPVGVEPSPAGDSTSGAPTAEPTDGMTYEGILHNERQKKFPRSYYHVEEMNKGPVDYALRLAQVPSQYQLESLSEMYVCDFPKLCKSLKRYGEEMDLSDIAVYPNSQSNYLPFGLAQESPPGPTAVEMGEVLSEYVTEMLY</sequence>
<name>A0A7I4Y7P1_HAECO</name>
<dbReference type="OMA" id="ILHNERQ"/>
<evidence type="ECO:0000313" key="3">
    <source>
        <dbReference type="WBParaSite" id="HCON_00063130-00001"/>
    </source>
</evidence>
<evidence type="ECO:0000313" key="2">
    <source>
        <dbReference type="Proteomes" id="UP000025227"/>
    </source>
</evidence>
<evidence type="ECO:0000256" key="1">
    <source>
        <dbReference type="SAM" id="MobiDB-lite"/>
    </source>
</evidence>
<accession>A0A7I4Y7P1</accession>
<keyword evidence="2" id="KW-1185">Reference proteome</keyword>
<proteinExistence type="predicted"/>